<feature type="transmembrane region" description="Helical" evidence="1">
    <location>
        <begin position="38"/>
        <end position="56"/>
    </location>
</feature>
<gene>
    <name evidence="2" type="ORF">LEP1GSC036_0922</name>
</gene>
<name>A0A828YXV0_9LEPT</name>
<reference evidence="2 3" key="1">
    <citation type="submission" date="2012-10" db="EMBL/GenBank/DDBJ databases">
        <authorList>
            <person name="Harkins D.M."/>
            <person name="Durkin A.S."/>
            <person name="Brinkac L.M."/>
            <person name="Haft D.H."/>
            <person name="Selengut J.D."/>
            <person name="Sanka R."/>
            <person name="DePew J."/>
            <person name="Purushe J."/>
            <person name="Whelen A.C."/>
            <person name="Vinetz J.M."/>
            <person name="Sutton G.G."/>
            <person name="Nierman W.C."/>
            <person name="Fouts D.E."/>
        </authorList>
    </citation>
    <scope>NUCLEOTIDE SEQUENCE [LARGE SCALE GENOMIC DNA]</scope>
    <source>
        <strain evidence="2 3">2006001853</strain>
    </source>
</reference>
<proteinExistence type="predicted"/>
<keyword evidence="1" id="KW-0472">Membrane</keyword>
<dbReference type="EMBL" id="AFLV02000064">
    <property type="protein sequence ID" value="EKR63048.1"/>
    <property type="molecule type" value="Genomic_DNA"/>
</dbReference>
<accession>A0A828YXV0</accession>
<feature type="transmembrane region" description="Helical" evidence="1">
    <location>
        <begin position="6"/>
        <end position="26"/>
    </location>
</feature>
<comment type="caution">
    <text evidence="2">The sequence shown here is derived from an EMBL/GenBank/DDBJ whole genome shotgun (WGS) entry which is preliminary data.</text>
</comment>
<keyword evidence="1" id="KW-0812">Transmembrane</keyword>
<dbReference type="Proteomes" id="UP000001338">
    <property type="component" value="Unassembled WGS sequence"/>
</dbReference>
<dbReference type="AlphaFoldDB" id="A0A828YXV0"/>
<evidence type="ECO:0000313" key="3">
    <source>
        <dbReference type="Proteomes" id="UP000001338"/>
    </source>
</evidence>
<protein>
    <submittedName>
        <fullName evidence="2">Uncharacterized protein</fullName>
    </submittedName>
</protein>
<evidence type="ECO:0000256" key="1">
    <source>
        <dbReference type="SAM" id="Phobius"/>
    </source>
</evidence>
<keyword evidence="1" id="KW-1133">Transmembrane helix</keyword>
<evidence type="ECO:0000313" key="2">
    <source>
        <dbReference type="EMBL" id="EKR63048.1"/>
    </source>
</evidence>
<sequence>MDSVGFFFPFYILLWPITSLVVDASYDLSLYNRVSKILRLNAGFVLKLTVSYFMGISNGKRILFEI</sequence>
<organism evidence="2 3">
    <name type="scientific">Leptospira weilii str. 2006001853</name>
    <dbReference type="NCBI Taxonomy" id="1001589"/>
    <lineage>
        <taxon>Bacteria</taxon>
        <taxon>Pseudomonadati</taxon>
        <taxon>Spirochaetota</taxon>
        <taxon>Spirochaetia</taxon>
        <taxon>Leptospirales</taxon>
        <taxon>Leptospiraceae</taxon>
        <taxon>Leptospira</taxon>
    </lineage>
</organism>